<dbReference type="Proteomes" id="UP000293568">
    <property type="component" value="Chromosome"/>
</dbReference>
<proteinExistence type="predicted"/>
<keyword evidence="3" id="KW-0378">Hydrolase</keyword>
<dbReference type="PANTHER" id="PTHR31609:SF1">
    <property type="entry name" value="CARBOHYDRATE DEACETYLASE"/>
    <property type="match status" value="1"/>
</dbReference>
<dbReference type="GO" id="GO:0005975">
    <property type="term" value="P:carbohydrate metabolic process"/>
    <property type="evidence" value="ECO:0007669"/>
    <property type="project" value="InterPro"/>
</dbReference>
<keyword evidence="7" id="KW-1185">Reference proteome</keyword>
<keyword evidence="5" id="KW-0119">Carbohydrate metabolism</keyword>
<gene>
    <name evidence="6" type="ORF">ET464_05980</name>
</gene>
<evidence type="ECO:0000256" key="1">
    <source>
        <dbReference type="ARBA" id="ARBA00001946"/>
    </source>
</evidence>
<dbReference type="GO" id="GO:0046872">
    <property type="term" value="F:metal ion binding"/>
    <property type="evidence" value="ECO:0007669"/>
    <property type="project" value="UniProtKB-KW"/>
</dbReference>
<evidence type="ECO:0000256" key="3">
    <source>
        <dbReference type="ARBA" id="ARBA00022801"/>
    </source>
</evidence>
<dbReference type="InterPro" id="IPR006879">
    <property type="entry name" value="YdjC-like"/>
</dbReference>
<accession>A0A4P6EU53</accession>
<sequence length="310" mass="34850">MANYRARTTGEALGYGSGERLLIIHADDFGLCHSVNQAVGELLDDGTVSGASIMMPCSWAKEAADWCAARKEVDVGVHLTFTSEWEPYRWGPVSHTEAAPSLLDPQNYFPRDCRTFELQADPAQVKAEARKQIEMALQLGLQPTHADNHMGSLYGLETGRHFLPVVFELCAEYGLPFRLPRFVTGDQGQAAPPELAEQARQLAAYAERMGVVILDYLVTLPFRKQEEETYESFRQSMKQLLAGIKPGVTELYIHPSYVTEELLAFHGSPEKRGWEKQIFREPDIRQTLVDEGIRVIGWRELQQLQRAGKA</sequence>
<keyword evidence="4" id="KW-0460">Magnesium</keyword>
<dbReference type="GO" id="GO:0019213">
    <property type="term" value="F:deacetylase activity"/>
    <property type="evidence" value="ECO:0007669"/>
    <property type="project" value="TreeGrafter"/>
</dbReference>
<reference evidence="6 7" key="1">
    <citation type="submission" date="2019-01" db="EMBL/GenBank/DDBJ databases">
        <title>Genome sequencing of strain FW100M-2.</title>
        <authorList>
            <person name="Heo J."/>
            <person name="Kim S.-J."/>
            <person name="Kim J.-S."/>
            <person name="Hong S.-B."/>
            <person name="Kwon S.-W."/>
        </authorList>
    </citation>
    <scope>NUCLEOTIDE SEQUENCE [LARGE SCALE GENOMIC DNA]</scope>
    <source>
        <strain evidence="6 7">FW100M-2</strain>
    </source>
</reference>
<dbReference type="OrthoDB" id="9774177at2"/>
<dbReference type="RefSeq" id="WP_129439145.1">
    <property type="nucleotide sequence ID" value="NZ_CP035492.1"/>
</dbReference>
<dbReference type="PANTHER" id="PTHR31609">
    <property type="entry name" value="YDJC DEACETYLASE FAMILY MEMBER"/>
    <property type="match status" value="1"/>
</dbReference>
<evidence type="ECO:0000256" key="5">
    <source>
        <dbReference type="ARBA" id="ARBA00023277"/>
    </source>
</evidence>
<comment type="cofactor">
    <cofactor evidence="1">
        <name>Mg(2+)</name>
        <dbReference type="ChEBI" id="CHEBI:18420"/>
    </cofactor>
</comment>
<dbReference type="CDD" id="cd10802">
    <property type="entry name" value="YdjC_TTHB029_like"/>
    <property type="match status" value="1"/>
</dbReference>
<evidence type="ECO:0000313" key="6">
    <source>
        <dbReference type="EMBL" id="QAY66005.1"/>
    </source>
</evidence>
<dbReference type="SUPFAM" id="SSF88713">
    <property type="entry name" value="Glycoside hydrolase/deacetylase"/>
    <property type="match status" value="1"/>
</dbReference>
<dbReference type="Gene3D" id="3.20.20.370">
    <property type="entry name" value="Glycoside hydrolase/deacetylase"/>
    <property type="match status" value="1"/>
</dbReference>
<evidence type="ECO:0000256" key="2">
    <source>
        <dbReference type="ARBA" id="ARBA00022723"/>
    </source>
</evidence>
<evidence type="ECO:0000256" key="4">
    <source>
        <dbReference type="ARBA" id="ARBA00022842"/>
    </source>
</evidence>
<dbReference type="InterPro" id="IPR011330">
    <property type="entry name" value="Glyco_hydro/deAcase_b/a-brl"/>
</dbReference>
<dbReference type="AlphaFoldDB" id="A0A4P6EU53"/>
<keyword evidence="2" id="KW-0479">Metal-binding</keyword>
<dbReference type="KEGG" id="pprt:ET464_05980"/>
<protein>
    <submittedName>
        <fullName evidence="6">ChbG/HpnK family deacetylase</fullName>
    </submittedName>
</protein>
<dbReference type="Pfam" id="PF04794">
    <property type="entry name" value="YdjC"/>
    <property type="match status" value="1"/>
</dbReference>
<organism evidence="6 7">
    <name type="scientific">Paenibacillus protaetiae</name>
    <dbReference type="NCBI Taxonomy" id="2509456"/>
    <lineage>
        <taxon>Bacteria</taxon>
        <taxon>Bacillati</taxon>
        <taxon>Bacillota</taxon>
        <taxon>Bacilli</taxon>
        <taxon>Bacillales</taxon>
        <taxon>Paenibacillaceae</taxon>
        <taxon>Paenibacillus</taxon>
    </lineage>
</organism>
<evidence type="ECO:0000313" key="7">
    <source>
        <dbReference type="Proteomes" id="UP000293568"/>
    </source>
</evidence>
<dbReference type="GO" id="GO:0016787">
    <property type="term" value="F:hydrolase activity"/>
    <property type="evidence" value="ECO:0007669"/>
    <property type="project" value="UniProtKB-KW"/>
</dbReference>
<dbReference type="EMBL" id="CP035492">
    <property type="protein sequence ID" value="QAY66005.1"/>
    <property type="molecule type" value="Genomic_DNA"/>
</dbReference>
<name>A0A4P6EU53_9BACL</name>